<dbReference type="Gene3D" id="1.25.40.10">
    <property type="entry name" value="Tetratricopeptide repeat domain"/>
    <property type="match status" value="1"/>
</dbReference>
<sequence>MESQSALAQMGCLKFHFSQMGFHQRPQISLPSGKKIQALTVTCGLRDANKKPMWRSRVLSSEAIQAVHAMKLAKSSSKLEEVFQSRICRLLKADLLDTLTELRRQNELDLALKVFNFVRKEVWYKPDLSLYSDMILMLGKNKQIAMAEELFCELKKEGLDPDTRVYTEMIGVYLQVGMIDKAMETYETMKASGCTPHKLTFTILIRNLENAGEEELVAAVRRDCIQYVEFPKKFLEEVYQKHKEGNVENSDYEDESTIDPKAMLACHLSSHIQQPADEEAEVYSMSWQNCYAGEYLHVNTASWSF</sequence>
<feature type="repeat" description="PPR" evidence="2">
    <location>
        <begin position="127"/>
        <end position="161"/>
    </location>
</feature>
<evidence type="ECO:0000256" key="2">
    <source>
        <dbReference type="PROSITE-ProRule" id="PRU00708"/>
    </source>
</evidence>
<dbReference type="InterPro" id="IPR002885">
    <property type="entry name" value="PPR_rpt"/>
</dbReference>
<feature type="repeat" description="PPR" evidence="2">
    <location>
        <begin position="162"/>
        <end position="196"/>
    </location>
</feature>
<keyword evidence="1" id="KW-0677">Repeat</keyword>
<reference evidence="3 4" key="1">
    <citation type="journal article" date="2017" name="Front. Genet.">
        <title>Draft sequencing of the heterozygous diploid genome of Satsuma (Citrus unshiu Marc.) using a hybrid assembly approach.</title>
        <authorList>
            <person name="Shimizu T."/>
            <person name="Tanizawa Y."/>
            <person name="Mochizuki T."/>
            <person name="Nagasaki H."/>
            <person name="Yoshioka T."/>
            <person name="Toyoda A."/>
            <person name="Fujiyama A."/>
            <person name="Kaminuma E."/>
            <person name="Nakamura Y."/>
        </authorList>
    </citation>
    <scope>NUCLEOTIDE SEQUENCE [LARGE SCALE GENOMIC DNA]</scope>
    <source>
        <strain evidence="4">cv. Miyagawa wase</strain>
    </source>
</reference>
<comment type="caution">
    <text evidence="3">The sequence shown here is derived from an EMBL/GenBank/DDBJ whole genome shotgun (WGS) entry which is preliminary data.</text>
</comment>
<gene>
    <name evidence="3" type="ORF">CUMW_148190</name>
</gene>
<dbReference type="AlphaFoldDB" id="A0A2H5PLQ5"/>
<dbReference type="NCBIfam" id="TIGR00756">
    <property type="entry name" value="PPR"/>
    <property type="match status" value="2"/>
</dbReference>
<dbReference type="Proteomes" id="UP000236630">
    <property type="component" value="Unassembled WGS sequence"/>
</dbReference>
<evidence type="ECO:0000256" key="1">
    <source>
        <dbReference type="ARBA" id="ARBA00022737"/>
    </source>
</evidence>
<dbReference type="InterPro" id="IPR011990">
    <property type="entry name" value="TPR-like_helical_dom_sf"/>
</dbReference>
<dbReference type="GO" id="GO:0000373">
    <property type="term" value="P:Group II intron splicing"/>
    <property type="evidence" value="ECO:0007669"/>
    <property type="project" value="InterPro"/>
</dbReference>
<accession>A0A2H5PLQ5</accession>
<dbReference type="GO" id="GO:0009658">
    <property type="term" value="P:chloroplast organization"/>
    <property type="evidence" value="ECO:0007669"/>
    <property type="project" value="InterPro"/>
</dbReference>
<dbReference type="InterPro" id="IPR044190">
    <property type="entry name" value="THA8-like"/>
</dbReference>
<keyword evidence="4" id="KW-1185">Reference proteome</keyword>
<dbReference type="PANTHER" id="PTHR47594:SF5">
    <property type="entry name" value="PENTACOTRIPEPTIDE-REPEAT REGION OF PRORP DOMAIN-CONTAINING PROTEIN"/>
    <property type="match status" value="1"/>
</dbReference>
<evidence type="ECO:0000313" key="3">
    <source>
        <dbReference type="EMBL" id="GAY53297.1"/>
    </source>
</evidence>
<evidence type="ECO:0000313" key="4">
    <source>
        <dbReference type="Proteomes" id="UP000236630"/>
    </source>
</evidence>
<dbReference type="PANTHER" id="PTHR47594">
    <property type="entry name" value="PPR CONTAINING PLANT-LIKE PROTEIN"/>
    <property type="match status" value="1"/>
</dbReference>
<dbReference type="PROSITE" id="PS51375">
    <property type="entry name" value="PPR"/>
    <property type="match status" value="2"/>
</dbReference>
<dbReference type="GO" id="GO:0003723">
    <property type="term" value="F:RNA binding"/>
    <property type="evidence" value="ECO:0007669"/>
    <property type="project" value="InterPro"/>
</dbReference>
<dbReference type="EMBL" id="BDQV01000090">
    <property type="protein sequence ID" value="GAY53297.1"/>
    <property type="molecule type" value="Genomic_DNA"/>
</dbReference>
<proteinExistence type="predicted"/>
<name>A0A2H5PLQ5_CITUN</name>
<organism evidence="3 4">
    <name type="scientific">Citrus unshiu</name>
    <name type="common">Satsuma mandarin</name>
    <name type="synonym">Citrus nobilis var. unshiu</name>
    <dbReference type="NCBI Taxonomy" id="55188"/>
    <lineage>
        <taxon>Eukaryota</taxon>
        <taxon>Viridiplantae</taxon>
        <taxon>Streptophyta</taxon>
        <taxon>Embryophyta</taxon>
        <taxon>Tracheophyta</taxon>
        <taxon>Spermatophyta</taxon>
        <taxon>Magnoliopsida</taxon>
        <taxon>eudicotyledons</taxon>
        <taxon>Gunneridae</taxon>
        <taxon>Pentapetalae</taxon>
        <taxon>rosids</taxon>
        <taxon>malvids</taxon>
        <taxon>Sapindales</taxon>
        <taxon>Rutaceae</taxon>
        <taxon>Aurantioideae</taxon>
        <taxon>Citrus</taxon>
    </lineage>
</organism>
<dbReference type="Pfam" id="PF01535">
    <property type="entry name" value="PPR"/>
    <property type="match status" value="1"/>
</dbReference>
<evidence type="ECO:0008006" key="5">
    <source>
        <dbReference type="Google" id="ProtNLM"/>
    </source>
</evidence>
<protein>
    <recommendedName>
        <fullName evidence="5">Pentacotripeptide-repeat region of PRORP domain-containing protein</fullName>
    </recommendedName>
</protein>
<dbReference type="Pfam" id="PF13041">
    <property type="entry name" value="PPR_2"/>
    <property type="match status" value="1"/>
</dbReference>